<protein>
    <recommendedName>
        <fullName evidence="4">HTH cro/C1-type domain-containing protein</fullName>
    </recommendedName>
</protein>
<accession>A0ABQ2JTH6</accession>
<proteinExistence type="predicted"/>
<dbReference type="Proteomes" id="UP000605099">
    <property type="component" value="Unassembled WGS sequence"/>
</dbReference>
<evidence type="ECO:0008006" key="4">
    <source>
        <dbReference type="Google" id="ProtNLM"/>
    </source>
</evidence>
<evidence type="ECO:0000313" key="2">
    <source>
        <dbReference type="EMBL" id="GGN55454.1"/>
    </source>
</evidence>
<gene>
    <name evidence="2" type="ORF">GCM10011349_32110</name>
</gene>
<reference evidence="3" key="1">
    <citation type="journal article" date="2019" name="Int. J. Syst. Evol. Microbiol.">
        <title>The Global Catalogue of Microorganisms (GCM) 10K type strain sequencing project: providing services to taxonomists for standard genome sequencing and annotation.</title>
        <authorList>
            <consortium name="The Broad Institute Genomics Platform"/>
            <consortium name="The Broad Institute Genome Sequencing Center for Infectious Disease"/>
            <person name="Wu L."/>
            <person name="Ma J."/>
        </authorList>
    </citation>
    <scope>NUCLEOTIDE SEQUENCE [LARGE SCALE GENOMIC DNA]</scope>
    <source>
        <strain evidence="3">CGMCC 1.6784</strain>
    </source>
</reference>
<dbReference type="RefSeq" id="WP_098108363.1">
    <property type="nucleotide sequence ID" value="NZ_BMLK01000016.1"/>
</dbReference>
<comment type="caution">
    <text evidence="2">The sequence shown here is derived from an EMBL/GenBank/DDBJ whole genome shotgun (WGS) entry which is preliminary data.</text>
</comment>
<keyword evidence="3" id="KW-1185">Reference proteome</keyword>
<evidence type="ECO:0000313" key="3">
    <source>
        <dbReference type="Proteomes" id="UP000605099"/>
    </source>
</evidence>
<sequence>MGQLIRMDADEQSAETNPRSSAGFGYAVIIREAMASQNVSLRELQRRGVVNDRLRRQLFEKIEAGLISVTELQQVYDCLGIDPLRAMVAVQVLNNPQAYFDPCCETIAAYTEELGIALNEQLSAVRGDFKPIRRNLCRSHAQKITEQICAHHARVVEREETPIA</sequence>
<dbReference type="EMBL" id="BMLK01000016">
    <property type="protein sequence ID" value="GGN55454.1"/>
    <property type="molecule type" value="Genomic_DNA"/>
</dbReference>
<feature type="region of interest" description="Disordered" evidence="1">
    <location>
        <begin position="1"/>
        <end position="20"/>
    </location>
</feature>
<organism evidence="2 3">
    <name type="scientific">Novosphingobium indicum</name>
    <dbReference type="NCBI Taxonomy" id="462949"/>
    <lineage>
        <taxon>Bacteria</taxon>
        <taxon>Pseudomonadati</taxon>
        <taxon>Pseudomonadota</taxon>
        <taxon>Alphaproteobacteria</taxon>
        <taxon>Sphingomonadales</taxon>
        <taxon>Sphingomonadaceae</taxon>
        <taxon>Novosphingobium</taxon>
    </lineage>
</organism>
<evidence type="ECO:0000256" key="1">
    <source>
        <dbReference type="SAM" id="MobiDB-lite"/>
    </source>
</evidence>
<name>A0ABQ2JTH6_9SPHN</name>